<dbReference type="PANTHER" id="PTHR36307:SF1">
    <property type="entry name" value="FLAGELLA BASAL BODY P-RING FORMATION PROTEIN FLGA"/>
    <property type="match status" value="1"/>
</dbReference>
<dbReference type="Gene3D" id="2.30.30.760">
    <property type="match status" value="1"/>
</dbReference>
<evidence type="ECO:0000313" key="6">
    <source>
        <dbReference type="Proteomes" id="UP000244892"/>
    </source>
</evidence>
<accession>A0A2U8FPP8</accession>
<gene>
    <name evidence="5" type="primary">flgA</name>
    <name evidence="5" type="ORF">DEH84_05730</name>
</gene>
<dbReference type="Gene3D" id="3.90.1210.10">
    <property type="entry name" value="Antifreeze-like/N-acetylneuraminic acid synthase C-terminal domain"/>
    <property type="match status" value="1"/>
</dbReference>
<dbReference type="AlphaFoldDB" id="A0A2U8FPP8"/>
<proteinExistence type="predicted"/>
<dbReference type="Pfam" id="PF13144">
    <property type="entry name" value="ChapFlgA"/>
    <property type="match status" value="1"/>
</dbReference>
<name>A0A2U8FPP8_9BURK</name>
<dbReference type="Pfam" id="PF17656">
    <property type="entry name" value="ChapFlgA_N"/>
    <property type="match status" value="1"/>
</dbReference>
<dbReference type="InterPro" id="IPR017585">
    <property type="entry name" value="SAF_FlgA"/>
</dbReference>
<dbReference type="CDD" id="cd11614">
    <property type="entry name" value="SAF_CpaB_FlgA_like"/>
    <property type="match status" value="1"/>
</dbReference>
<dbReference type="RefSeq" id="WP_109035580.1">
    <property type="nucleotide sequence ID" value="NZ_CP029210.1"/>
</dbReference>
<dbReference type="PANTHER" id="PTHR36307">
    <property type="entry name" value="FLAGELLA BASAL BODY P-RING FORMATION PROTEIN FLGA"/>
    <property type="match status" value="1"/>
</dbReference>
<dbReference type="OrthoDB" id="8561436at2"/>
<keyword evidence="5" id="KW-0282">Flagellum</keyword>
<sequence length="276" mass="29588">MSALSRPACSTTAAPSSWWRASLTCWLSRAALAGAWSLALVCVAWATPQAIAPQPTAPQETAPHETAAALQSEVNALLAQQRVAPADKRLPWRVSFELGELDPRLRLAPCARIKAYLPQGARLWGRTRVGLRCEQGSVHWNVFWPVTVRVWAPAVVAAAALRPGEPLTAGDLSLAEVDLTARPAPAVTQPESLIGRSLSRAVEAGQAIRADDVKPRRWFSPGDTVTVNLMGPGFRVQAEGRAMAPGDEGQCARIRAENGKMLCAMPVGERAAELRL</sequence>
<evidence type="ECO:0000313" key="5">
    <source>
        <dbReference type="EMBL" id="AWI52983.1"/>
    </source>
</evidence>
<evidence type="ECO:0000256" key="2">
    <source>
        <dbReference type="ARBA" id="ARBA00022729"/>
    </source>
</evidence>
<keyword evidence="2" id="KW-0732">Signal</keyword>
<dbReference type="SMART" id="SM00858">
    <property type="entry name" value="SAF"/>
    <property type="match status" value="1"/>
</dbReference>
<dbReference type="GO" id="GO:0044780">
    <property type="term" value="P:bacterial-type flagellum assembly"/>
    <property type="evidence" value="ECO:0007669"/>
    <property type="project" value="InterPro"/>
</dbReference>
<keyword evidence="6" id="KW-1185">Reference proteome</keyword>
<keyword evidence="3" id="KW-0574">Periplasm</keyword>
<protein>
    <submittedName>
        <fullName evidence="5">Flagella basal body P-ring formation protein FlgA</fullName>
    </submittedName>
</protein>
<dbReference type="EMBL" id="CP029210">
    <property type="protein sequence ID" value="AWI52983.1"/>
    <property type="molecule type" value="Genomic_DNA"/>
</dbReference>
<dbReference type="InterPro" id="IPR039246">
    <property type="entry name" value="Flagellar_FlgA"/>
</dbReference>
<dbReference type="Proteomes" id="UP000244892">
    <property type="component" value="Chromosome"/>
</dbReference>
<keyword evidence="5" id="KW-0966">Cell projection</keyword>
<evidence type="ECO:0000256" key="3">
    <source>
        <dbReference type="ARBA" id="ARBA00022764"/>
    </source>
</evidence>
<dbReference type="InterPro" id="IPR013974">
    <property type="entry name" value="SAF"/>
</dbReference>
<evidence type="ECO:0000259" key="4">
    <source>
        <dbReference type="SMART" id="SM00858"/>
    </source>
</evidence>
<evidence type="ECO:0000256" key="1">
    <source>
        <dbReference type="ARBA" id="ARBA00004418"/>
    </source>
</evidence>
<comment type="subcellular location">
    <subcellularLocation>
        <location evidence="1">Periplasm</location>
    </subcellularLocation>
</comment>
<organism evidence="5 6">
    <name type="scientific">Aquabacterium olei</name>
    <dbReference type="NCBI Taxonomy" id="1296669"/>
    <lineage>
        <taxon>Bacteria</taxon>
        <taxon>Pseudomonadati</taxon>
        <taxon>Pseudomonadota</taxon>
        <taxon>Betaproteobacteria</taxon>
        <taxon>Burkholderiales</taxon>
        <taxon>Aquabacterium</taxon>
    </lineage>
</organism>
<dbReference type="GO" id="GO:0042597">
    <property type="term" value="C:periplasmic space"/>
    <property type="evidence" value="ECO:0007669"/>
    <property type="project" value="UniProtKB-SubCell"/>
</dbReference>
<keyword evidence="5" id="KW-0969">Cilium</keyword>
<dbReference type="InterPro" id="IPR041231">
    <property type="entry name" value="FlgA_N"/>
</dbReference>
<reference evidence="5 6" key="1">
    <citation type="submission" date="2018-05" db="EMBL/GenBank/DDBJ databases">
        <title>complete genome sequence of Aquabacterium olei NBRC 110486.</title>
        <authorList>
            <person name="Tang B."/>
            <person name="Chang J."/>
            <person name="Zhang L."/>
            <person name="Yang H."/>
        </authorList>
    </citation>
    <scope>NUCLEOTIDE SEQUENCE [LARGE SCALE GENOMIC DNA]</scope>
    <source>
        <strain evidence="5 6">NBRC 110486</strain>
    </source>
</reference>
<feature type="domain" description="SAF" evidence="4">
    <location>
        <begin position="152"/>
        <end position="214"/>
    </location>
</feature>
<dbReference type="KEGG" id="aon:DEH84_05730"/>
<dbReference type="NCBIfam" id="TIGR03170">
    <property type="entry name" value="flgA_cterm"/>
    <property type="match status" value="1"/>
</dbReference>